<feature type="signal peptide" evidence="1">
    <location>
        <begin position="1"/>
        <end position="20"/>
    </location>
</feature>
<dbReference type="Proteomes" id="UP000664628">
    <property type="component" value="Unassembled WGS sequence"/>
</dbReference>
<dbReference type="RefSeq" id="WP_207328738.1">
    <property type="nucleotide sequence ID" value="NZ_JAFMYW010000002.1"/>
</dbReference>
<evidence type="ECO:0000313" key="2">
    <source>
        <dbReference type="EMBL" id="MBO0948789.1"/>
    </source>
</evidence>
<organism evidence="2 3">
    <name type="scientific">Fibrella forsythiae</name>
    <dbReference type="NCBI Taxonomy" id="2817061"/>
    <lineage>
        <taxon>Bacteria</taxon>
        <taxon>Pseudomonadati</taxon>
        <taxon>Bacteroidota</taxon>
        <taxon>Cytophagia</taxon>
        <taxon>Cytophagales</taxon>
        <taxon>Spirosomataceae</taxon>
        <taxon>Fibrella</taxon>
    </lineage>
</organism>
<sequence length="882" mass="100679">MKKKLIYLFFLVLLVSTATAQSVISGKVVDHQRKSLAGIIVTLQPLDGPTITAYAITDYDGRFSIRYTSNQDSILIKATGLAWKPVEKRILNNSQNIVISLDSQPILLKDVNVKPPPILKIGDTLAYSVQEFKSQSDRVIADIIRKLPGVEIEVDGRILYQGKPINKYYIEGLDLLESKYRLANDNLPINAVSQVQIIENHQPIRMLDSLVFSDRAALNIKLKSNIVVTGTAHLGAGISPFLWDTNVTPMVFTRNNQFIASWQANNTGINVSRQLKTISPGTVFNPLQNDDEKKDWVTLQPIATPPFYDTRWLINNVHIGTVNYLKKLANELELRINLSYINDYQQQRGNTSTTFYTQSDTINLNEKKYNQFYFNSIEASLTLQKNNSNKYIKNKFSLKGNWDSQQGLILMNQTLVTQNLSDPFYWLKNEFGTIYKIKRSLINVQSNSSLSRVPQSLLVNPGQFTDLINQGESYDLINQSVLANSFVSDNSASLMKNLSNFTISSVIGFNIESLKVNSSLSSLINGETSFLDKRFSNQLNWFKLNTYVKLKTQYSKGAWRLEIDSPLNYYKFSISDTVAGKSQQLNRLVLEPKFNLNFDINSLLAVNSTISYRNRFGEIEDIYYGYLLRTYRTIQRRDVPLQDNKLISSAIGLNYRDPAKATFGSLFYSHSVTTNNLLYSSNVTATGALEYSAIAQANQSFSNLIIGQISKYFPYIKTSIRLKTNWTKLVQEQLVNSQLITISNQSINPECDFFTTINTLVEFQYNYRLSIYSTYFDKATPRNTSQQKHFFKINFHPSKFSTLIIENDFYVNDLTTGPTKNLFTTLLFRQTLSKKKIDFETVWSNIWNTKSIITGTLTSFSYIESSYELRPMQITQKVRFSF</sequence>
<evidence type="ECO:0000256" key="1">
    <source>
        <dbReference type="SAM" id="SignalP"/>
    </source>
</evidence>
<feature type="chain" id="PRO_5045289792" evidence="1">
    <location>
        <begin position="21"/>
        <end position="882"/>
    </location>
</feature>
<reference evidence="2 3" key="1">
    <citation type="submission" date="2021-03" db="EMBL/GenBank/DDBJ databases">
        <title>Fibrella sp. HMF5405 genome sequencing and assembly.</title>
        <authorList>
            <person name="Kang H."/>
            <person name="Kim H."/>
            <person name="Bae S."/>
            <person name="Joh K."/>
        </authorList>
    </citation>
    <scope>NUCLEOTIDE SEQUENCE [LARGE SCALE GENOMIC DNA]</scope>
    <source>
        <strain evidence="2 3">HMF5405</strain>
    </source>
</reference>
<keyword evidence="1" id="KW-0732">Signal</keyword>
<name>A0ABS3JFK7_9BACT</name>
<accession>A0ABS3JFK7</accession>
<keyword evidence="3" id="KW-1185">Reference proteome</keyword>
<protein>
    <submittedName>
        <fullName evidence="2">Carboxypeptidase regulatory-like domain-containing protein</fullName>
    </submittedName>
</protein>
<gene>
    <name evidence="2" type="ORF">J2I46_09370</name>
</gene>
<proteinExistence type="predicted"/>
<dbReference type="EMBL" id="JAFMYW010000002">
    <property type="protein sequence ID" value="MBO0948789.1"/>
    <property type="molecule type" value="Genomic_DNA"/>
</dbReference>
<dbReference type="InterPro" id="IPR008969">
    <property type="entry name" value="CarboxyPept-like_regulatory"/>
</dbReference>
<comment type="caution">
    <text evidence="2">The sequence shown here is derived from an EMBL/GenBank/DDBJ whole genome shotgun (WGS) entry which is preliminary data.</text>
</comment>
<evidence type="ECO:0000313" key="3">
    <source>
        <dbReference type="Proteomes" id="UP000664628"/>
    </source>
</evidence>
<dbReference type="SUPFAM" id="SSF49464">
    <property type="entry name" value="Carboxypeptidase regulatory domain-like"/>
    <property type="match status" value="1"/>
</dbReference>